<dbReference type="RefSeq" id="WP_134092286.1">
    <property type="nucleotide sequence ID" value="NZ_QWDN01000118.1"/>
</dbReference>
<gene>
    <name evidence="1" type="ORF">D0809_24895</name>
</gene>
<dbReference type="GO" id="GO:0016787">
    <property type="term" value="F:hydrolase activity"/>
    <property type="evidence" value="ECO:0007669"/>
    <property type="project" value="UniProtKB-KW"/>
</dbReference>
<proteinExistence type="predicted"/>
<evidence type="ECO:0000313" key="2">
    <source>
        <dbReference type="Proteomes" id="UP000298340"/>
    </source>
</evidence>
<evidence type="ECO:0000313" key="1">
    <source>
        <dbReference type="EMBL" id="TEB41564.1"/>
    </source>
</evidence>
<dbReference type="InterPro" id="IPR036866">
    <property type="entry name" value="RibonucZ/Hydroxyglut_hydro"/>
</dbReference>
<dbReference type="Gene3D" id="3.60.15.10">
    <property type="entry name" value="Ribonuclease Z/Hydroxyacylglutathione hydrolase-like"/>
    <property type="match status" value="1"/>
</dbReference>
<keyword evidence="1" id="KW-0378">Hydrolase</keyword>
<dbReference type="EMBL" id="QWDN01000118">
    <property type="protein sequence ID" value="TEB41564.1"/>
    <property type="molecule type" value="Genomic_DNA"/>
</dbReference>
<name>A0A4Y7U5Q5_9FLAO</name>
<reference evidence="1 2" key="1">
    <citation type="journal article" date="2018" name="Syst. Appl. Microbiol.">
        <title>Flavobacterium circumlabens sp. nov. and Flavobacterium cupreum sp. nov., two psychrotrophic species isolated from Antarctic environmental samples.</title>
        <authorList>
            <person name="Kralova S."/>
            <person name="Busse H.J."/>
            <person name="Svec P."/>
            <person name="Maslanova I."/>
            <person name="Stankova E."/>
            <person name="Bartak M."/>
            <person name="Sedlacek I."/>
        </authorList>
    </citation>
    <scope>NUCLEOTIDE SEQUENCE [LARGE SCALE GENOMIC DNA]</scope>
    <source>
        <strain evidence="1 2">CCM 8828</strain>
    </source>
</reference>
<comment type="caution">
    <text evidence="1">The sequence shown here is derived from an EMBL/GenBank/DDBJ whole genome shotgun (WGS) entry which is preliminary data.</text>
</comment>
<feature type="non-terminal residue" evidence="1">
    <location>
        <position position="71"/>
    </location>
</feature>
<protein>
    <submittedName>
        <fullName evidence="1">MBL fold metallo-hydrolase</fullName>
    </submittedName>
</protein>
<sequence length="71" mass="7911">MKLKVISTGSIGNAYILETENEALLIECGVNILDIKKALDFNYHKVVGCIVTHEHQDHCKSINEVMELGIN</sequence>
<dbReference type="PANTHER" id="PTHR47619">
    <property type="entry name" value="METALLO-HYDROLASE YYCJ-RELATED"/>
    <property type="match status" value="1"/>
</dbReference>
<dbReference type="AlphaFoldDB" id="A0A4Y7U5Q5"/>
<dbReference type="Proteomes" id="UP000298340">
    <property type="component" value="Unassembled WGS sequence"/>
</dbReference>
<organism evidence="1 2">
    <name type="scientific">Flavobacterium circumlabens</name>
    <dbReference type="NCBI Taxonomy" id="2133765"/>
    <lineage>
        <taxon>Bacteria</taxon>
        <taxon>Pseudomonadati</taxon>
        <taxon>Bacteroidota</taxon>
        <taxon>Flavobacteriia</taxon>
        <taxon>Flavobacteriales</taxon>
        <taxon>Flavobacteriaceae</taxon>
        <taxon>Flavobacterium</taxon>
    </lineage>
</organism>
<dbReference type="InterPro" id="IPR052533">
    <property type="entry name" value="WalJ/YycJ-like"/>
</dbReference>
<dbReference type="SUPFAM" id="SSF56281">
    <property type="entry name" value="Metallo-hydrolase/oxidoreductase"/>
    <property type="match status" value="1"/>
</dbReference>
<dbReference type="PANTHER" id="PTHR47619:SF1">
    <property type="entry name" value="EXODEOXYRIBONUCLEASE WALJ"/>
    <property type="match status" value="1"/>
</dbReference>
<dbReference type="Pfam" id="PF23023">
    <property type="entry name" value="Anti-Pycsar_Apyc1"/>
    <property type="match status" value="1"/>
</dbReference>
<accession>A0A4Y7U5Q5</accession>